<accession>A0AAD5XCW8</accession>
<evidence type="ECO:0000256" key="4">
    <source>
        <dbReference type="ARBA" id="ARBA00023136"/>
    </source>
</evidence>
<feature type="transmembrane region" description="Helical" evidence="6">
    <location>
        <begin position="176"/>
        <end position="196"/>
    </location>
</feature>
<feature type="compositionally biased region" description="Basic and acidic residues" evidence="5">
    <location>
        <begin position="216"/>
        <end position="236"/>
    </location>
</feature>
<dbReference type="AlphaFoldDB" id="A0AAD5XCW8"/>
<comment type="caution">
    <text evidence="7">The sequence shown here is derived from an EMBL/GenBank/DDBJ whole genome shotgun (WGS) entry which is preliminary data.</text>
</comment>
<evidence type="ECO:0000256" key="5">
    <source>
        <dbReference type="SAM" id="MobiDB-lite"/>
    </source>
</evidence>
<comment type="subcellular location">
    <subcellularLocation>
        <location evidence="1">Membrane</location>
        <topology evidence="1">Multi-pass membrane protein</topology>
    </subcellularLocation>
</comment>
<keyword evidence="8" id="KW-1185">Reference proteome</keyword>
<proteinExistence type="predicted"/>
<evidence type="ECO:0000256" key="3">
    <source>
        <dbReference type="ARBA" id="ARBA00022989"/>
    </source>
</evidence>
<dbReference type="InterPro" id="IPR008521">
    <property type="entry name" value="Mg_trans_NIPA"/>
</dbReference>
<gene>
    <name evidence="7" type="ORF">HK100_004597</name>
</gene>
<keyword evidence="3 6" id="KW-1133">Transmembrane helix</keyword>
<evidence type="ECO:0000313" key="8">
    <source>
        <dbReference type="Proteomes" id="UP001211907"/>
    </source>
</evidence>
<feature type="transmembrane region" description="Helical" evidence="6">
    <location>
        <begin position="270"/>
        <end position="294"/>
    </location>
</feature>
<dbReference type="PANTHER" id="PTHR12570">
    <property type="match status" value="1"/>
</dbReference>
<feature type="transmembrane region" description="Helical" evidence="6">
    <location>
        <begin position="6"/>
        <end position="28"/>
    </location>
</feature>
<feature type="compositionally biased region" description="Low complexity" evidence="5">
    <location>
        <begin position="237"/>
        <end position="252"/>
    </location>
</feature>
<reference evidence="7" key="1">
    <citation type="submission" date="2020-05" db="EMBL/GenBank/DDBJ databases">
        <title>Phylogenomic resolution of chytrid fungi.</title>
        <authorList>
            <person name="Stajich J.E."/>
            <person name="Amses K."/>
            <person name="Simmons R."/>
            <person name="Seto K."/>
            <person name="Myers J."/>
            <person name="Bonds A."/>
            <person name="Quandt C.A."/>
            <person name="Barry K."/>
            <person name="Liu P."/>
            <person name="Grigoriev I."/>
            <person name="Longcore J.E."/>
            <person name="James T.Y."/>
        </authorList>
    </citation>
    <scope>NUCLEOTIDE SEQUENCE</scope>
    <source>
        <strain evidence="7">JEL0513</strain>
    </source>
</reference>
<keyword evidence="4 6" id="KW-0472">Membrane</keyword>
<feature type="transmembrane region" description="Helical" evidence="6">
    <location>
        <begin position="110"/>
        <end position="130"/>
    </location>
</feature>
<feature type="transmembrane region" description="Helical" evidence="6">
    <location>
        <begin position="379"/>
        <end position="398"/>
    </location>
</feature>
<dbReference type="GO" id="GO:0016020">
    <property type="term" value="C:membrane"/>
    <property type="evidence" value="ECO:0007669"/>
    <property type="project" value="UniProtKB-SubCell"/>
</dbReference>
<evidence type="ECO:0000256" key="1">
    <source>
        <dbReference type="ARBA" id="ARBA00004141"/>
    </source>
</evidence>
<keyword evidence="2 6" id="KW-0812">Transmembrane</keyword>
<feature type="transmembrane region" description="Helical" evidence="6">
    <location>
        <begin position="349"/>
        <end position="373"/>
    </location>
</feature>
<feature type="region of interest" description="Disordered" evidence="5">
    <location>
        <begin position="216"/>
        <end position="252"/>
    </location>
</feature>
<protein>
    <submittedName>
        <fullName evidence="7">Uncharacterized protein</fullName>
    </submittedName>
</protein>
<feature type="transmembrane region" description="Helical" evidence="6">
    <location>
        <begin position="137"/>
        <end position="156"/>
    </location>
</feature>
<feature type="transmembrane region" description="Helical" evidence="6">
    <location>
        <begin position="81"/>
        <end position="104"/>
    </location>
</feature>
<dbReference type="SUPFAM" id="SSF103481">
    <property type="entry name" value="Multidrug resistance efflux transporter EmrE"/>
    <property type="match status" value="1"/>
</dbReference>
<dbReference type="GO" id="GO:0015095">
    <property type="term" value="F:magnesium ion transmembrane transporter activity"/>
    <property type="evidence" value="ECO:0007669"/>
    <property type="project" value="InterPro"/>
</dbReference>
<dbReference type="PANTHER" id="PTHR12570:SF82">
    <property type="entry name" value="NIPA-LIKE PROTEIN 3"/>
    <property type="match status" value="1"/>
</dbReference>
<dbReference type="InterPro" id="IPR037185">
    <property type="entry name" value="EmrE-like"/>
</dbReference>
<organism evidence="7 8">
    <name type="scientific">Physocladia obscura</name>
    <dbReference type="NCBI Taxonomy" id="109957"/>
    <lineage>
        <taxon>Eukaryota</taxon>
        <taxon>Fungi</taxon>
        <taxon>Fungi incertae sedis</taxon>
        <taxon>Chytridiomycota</taxon>
        <taxon>Chytridiomycota incertae sedis</taxon>
        <taxon>Chytridiomycetes</taxon>
        <taxon>Chytridiales</taxon>
        <taxon>Chytriomycetaceae</taxon>
        <taxon>Physocladia</taxon>
    </lineage>
</organism>
<name>A0AAD5XCW8_9FUNG</name>
<feature type="transmembrane region" description="Helical" evidence="6">
    <location>
        <begin position="314"/>
        <end position="337"/>
    </location>
</feature>
<feature type="non-terminal residue" evidence="7">
    <location>
        <position position="399"/>
    </location>
</feature>
<evidence type="ECO:0000313" key="7">
    <source>
        <dbReference type="EMBL" id="KAJ3101134.1"/>
    </source>
</evidence>
<dbReference type="EMBL" id="JADGJH010002241">
    <property type="protein sequence ID" value="KAJ3101134.1"/>
    <property type="molecule type" value="Genomic_DNA"/>
</dbReference>
<sequence>MTGDSLRLLTGVFIVVTMNAMSSLGVNLQAYALKGSSSESPEQTPLLHQHRLSRQQQQQQQQQQQYQSVPQNLRQRLEPSLWIIGFVCYIIPQLFGSLIALYFISPILLAPLGASGLVFNVFFSSLLVGTQVGLWDWVATAFIVIGGIIVSVFGNVDVEIKGFNTFYAMIATKLFAWYYSAVFLFLIAALGAAVFLETRQNNGWLFSSPVTRTVSERQRSHQDLERLAGSRDRHVDTTTAAAGSRSSSRMSSSSSATATMAAVAFSNHIGLLYSLVGGVSAAFTLTIVKCGLNLASNYGGSAVELAGGFQQMHWISDVFASGLLIVALVSAVLLQLVALNKAIVFISPLIAIPVFYTFFTSLSVSNSLVIIFSLPGFPLPPGIGASIEMSILGVSVIIA</sequence>
<dbReference type="Proteomes" id="UP001211907">
    <property type="component" value="Unassembled WGS sequence"/>
</dbReference>
<evidence type="ECO:0000256" key="6">
    <source>
        <dbReference type="SAM" id="Phobius"/>
    </source>
</evidence>
<evidence type="ECO:0000256" key="2">
    <source>
        <dbReference type="ARBA" id="ARBA00022692"/>
    </source>
</evidence>